<dbReference type="AlphaFoldDB" id="A0AA90R1A6"/>
<comment type="caution">
    <text evidence="3">The sequence shown here is derived from an EMBL/GenBank/DDBJ whole genome shotgun (WGS) entry which is preliminary data.</text>
</comment>
<dbReference type="RefSeq" id="WP_308913851.1">
    <property type="nucleotide sequence ID" value="NZ_JAVGVR010000001.1"/>
</dbReference>
<organism evidence="3 4">
    <name type="scientific">Bacillus salipaludis</name>
    <dbReference type="NCBI Taxonomy" id="2547811"/>
    <lineage>
        <taxon>Bacteria</taxon>
        <taxon>Bacillati</taxon>
        <taxon>Bacillota</taxon>
        <taxon>Bacilli</taxon>
        <taxon>Bacillales</taxon>
        <taxon>Bacillaceae</taxon>
        <taxon>Bacillus</taxon>
    </lineage>
</organism>
<evidence type="ECO:0000313" key="3">
    <source>
        <dbReference type="EMBL" id="MDQ6599257.1"/>
    </source>
</evidence>
<feature type="region of interest" description="Disordered" evidence="2">
    <location>
        <begin position="103"/>
        <end position="147"/>
    </location>
</feature>
<feature type="coiled-coil region" evidence="1">
    <location>
        <begin position="16"/>
        <end position="50"/>
    </location>
</feature>
<evidence type="ECO:0000313" key="4">
    <source>
        <dbReference type="Proteomes" id="UP001178888"/>
    </source>
</evidence>
<evidence type="ECO:0000256" key="2">
    <source>
        <dbReference type="SAM" id="MobiDB-lite"/>
    </source>
</evidence>
<dbReference type="EMBL" id="JAVGVR010000001">
    <property type="protein sequence ID" value="MDQ6599257.1"/>
    <property type="molecule type" value="Genomic_DNA"/>
</dbReference>
<keyword evidence="1" id="KW-0175">Coiled coil</keyword>
<accession>A0AA90R1A6</accession>
<reference evidence="3" key="1">
    <citation type="submission" date="2023-08" db="EMBL/GenBank/DDBJ databases">
        <title>Nitrogen cycling bacteria in agricultural field soils.</title>
        <authorList>
            <person name="Jang J."/>
        </authorList>
    </citation>
    <scope>NUCLEOTIDE SEQUENCE</scope>
    <source>
        <strain evidence="3">PS3-36</strain>
    </source>
</reference>
<dbReference type="Proteomes" id="UP001178888">
    <property type="component" value="Unassembled WGS sequence"/>
</dbReference>
<evidence type="ECO:0000256" key="1">
    <source>
        <dbReference type="SAM" id="Coils"/>
    </source>
</evidence>
<gene>
    <name evidence="3" type="ORF">RCG21_23465</name>
</gene>
<feature type="compositionally biased region" description="Basic and acidic residues" evidence="2">
    <location>
        <begin position="138"/>
        <end position="147"/>
    </location>
</feature>
<keyword evidence="4" id="KW-1185">Reference proteome</keyword>
<sequence>MSLKDLFFIFNKNDDEKDLKRKLTSLELDIKELKKSLLAIQEQEKVTQEKIIHHKEPPIIIEKINIEKIILDKYELNNNFGQLGIKELKGKLNIGATYGSEYTPNLNEDEEKVEEEPARKEKIYNQTNGFGPKVNINAKKEEDMKKD</sequence>
<name>A0AA90R1A6_9BACI</name>
<protein>
    <submittedName>
        <fullName evidence="3">Uncharacterized protein</fullName>
    </submittedName>
</protein>
<proteinExistence type="predicted"/>